<keyword evidence="2" id="KW-1185">Reference proteome</keyword>
<dbReference type="SUPFAM" id="SSF53448">
    <property type="entry name" value="Nucleotide-diphospho-sugar transferases"/>
    <property type="match status" value="1"/>
</dbReference>
<dbReference type="PANTHER" id="PTHR11183">
    <property type="entry name" value="GLYCOGENIN SUBFAMILY MEMBER"/>
    <property type="match status" value="1"/>
</dbReference>
<gene>
    <name evidence="1" type="ORF">PCOR1329_LOCUS6379</name>
</gene>
<dbReference type="Gene3D" id="3.90.550.10">
    <property type="entry name" value="Spore Coat Polysaccharide Biosynthesis Protein SpsA, Chain A"/>
    <property type="match status" value="1"/>
</dbReference>
<dbReference type="InterPro" id="IPR050587">
    <property type="entry name" value="GNT1/Glycosyltrans_8"/>
</dbReference>
<reference evidence="1" key="1">
    <citation type="submission" date="2023-10" db="EMBL/GenBank/DDBJ databases">
        <authorList>
            <person name="Chen Y."/>
            <person name="Shah S."/>
            <person name="Dougan E. K."/>
            <person name="Thang M."/>
            <person name="Chan C."/>
        </authorList>
    </citation>
    <scope>NUCLEOTIDE SEQUENCE [LARGE SCALE GENOMIC DNA]</scope>
</reference>
<accession>A0ABN9PVE9</accession>
<protein>
    <recommendedName>
        <fullName evidence="3">Hexosyltransferase</fullName>
    </recommendedName>
</protein>
<organism evidence="1 2">
    <name type="scientific">Prorocentrum cordatum</name>
    <dbReference type="NCBI Taxonomy" id="2364126"/>
    <lineage>
        <taxon>Eukaryota</taxon>
        <taxon>Sar</taxon>
        <taxon>Alveolata</taxon>
        <taxon>Dinophyceae</taxon>
        <taxon>Prorocentrales</taxon>
        <taxon>Prorocentraceae</taxon>
        <taxon>Prorocentrum</taxon>
    </lineage>
</organism>
<evidence type="ECO:0008006" key="3">
    <source>
        <dbReference type="Google" id="ProtNLM"/>
    </source>
</evidence>
<proteinExistence type="predicted"/>
<comment type="caution">
    <text evidence="1">The sequence shown here is derived from an EMBL/GenBank/DDBJ whole genome shotgun (WGS) entry which is preliminary data.</text>
</comment>
<name>A0ABN9PVE9_9DINO</name>
<dbReference type="InterPro" id="IPR029044">
    <property type="entry name" value="Nucleotide-diphossugar_trans"/>
</dbReference>
<dbReference type="Proteomes" id="UP001189429">
    <property type="component" value="Unassembled WGS sequence"/>
</dbReference>
<evidence type="ECO:0000313" key="1">
    <source>
        <dbReference type="EMBL" id="CAK0797228.1"/>
    </source>
</evidence>
<dbReference type="Pfam" id="PF01501">
    <property type="entry name" value="Glyco_transf_8"/>
    <property type="match status" value="1"/>
</dbReference>
<sequence length="189" mass="21132">EIDYVASAKTLGTEGANAGRFGKVFTKLRVLGFVQYRKILLMDIDLLVQDNIDHLFDMEAPMAMVRGPEVGYKHGDRVAGGYFFSGARDDGYSWGQGCGINAGVMLLQPDADVLAQMLLEVCDEHHPEHIAGNGPEQDYLSRYYASDWRHLSVAYNFQLHQAFFALHPKVTSADRMSFLHDPSLVKIVH</sequence>
<dbReference type="InterPro" id="IPR002495">
    <property type="entry name" value="Glyco_trans_8"/>
</dbReference>
<dbReference type="EMBL" id="CAUYUJ010001708">
    <property type="protein sequence ID" value="CAK0797228.1"/>
    <property type="molecule type" value="Genomic_DNA"/>
</dbReference>
<feature type="non-terminal residue" evidence="1">
    <location>
        <position position="1"/>
    </location>
</feature>
<evidence type="ECO:0000313" key="2">
    <source>
        <dbReference type="Proteomes" id="UP001189429"/>
    </source>
</evidence>